<evidence type="ECO:0000256" key="1">
    <source>
        <dbReference type="SAM" id="MobiDB-lite"/>
    </source>
</evidence>
<comment type="caution">
    <text evidence="2">The sequence shown here is derived from an EMBL/GenBank/DDBJ whole genome shotgun (WGS) entry which is preliminary data.</text>
</comment>
<protein>
    <submittedName>
        <fullName evidence="2">Uncharacterized protein</fullName>
    </submittedName>
</protein>
<feature type="compositionally biased region" description="Basic and acidic residues" evidence="1">
    <location>
        <begin position="10"/>
        <end position="47"/>
    </location>
</feature>
<accession>A0AAV7TA52</accession>
<dbReference type="AlphaFoldDB" id="A0AAV7TA52"/>
<feature type="compositionally biased region" description="Basic residues" evidence="1">
    <location>
        <begin position="65"/>
        <end position="74"/>
    </location>
</feature>
<sequence>MSARAYLRPARPDVEKELGGAARYPERKEAVSRYEDGQGKEVKLSEGREEEFWEGEGNALGTNNQRKRIRAQGH</sequence>
<keyword evidence="3" id="KW-1185">Reference proteome</keyword>
<dbReference type="Proteomes" id="UP001066276">
    <property type="component" value="Chromosome 4_1"/>
</dbReference>
<evidence type="ECO:0000313" key="3">
    <source>
        <dbReference type="Proteomes" id="UP001066276"/>
    </source>
</evidence>
<gene>
    <name evidence="2" type="ORF">NDU88_005203</name>
</gene>
<evidence type="ECO:0000313" key="2">
    <source>
        <dbReference type="EMBL" id="KAJ1173367.1"/>
    </source>
</evidence>
<name>A0AAV7TA52_PLEWA</name>
<dbReference type="EMBL" id="JANPWB010000007">
    <property type="protein sequence ID" value="KAJ1173367.1"/>
    <property type="molecule type" value="Genomic_DNA"/>
</dbReference>
<feature type="region of interest" description="Disordered" evidence="1">
    <location>
        <begin position="1"/>
        <end position="74"/>
    </location>
</feature>
<organism evidence="2 3">
    <name type="scientific">Pleurodeles waltl</name>
    <name type="common">Iberian ribbed newt</name>
    <dbReference type="NCBI Taxonomy" id="8319"/>
    <lineage>
        <taxon>Eukaryota</taxon>
        <taxon>Metazoa</taxon>
        <taxon>Chordata</taxon>
        <taxon>Craniata</taxon>
        <taxon>Vertebrata</taxon>
        <taxon>Euteleostomi</taxon>
        <taxon>Amphibia</taxon>
        <taxon>Batrachia</taxon>
        <taxon>Caudata</taxon>
        <taxon>Salamandroidea</taxon>
        <taxon>Salamandridae</taxon>
        <taxon>Pleurodelinae</taxon>
        <taxon>Pleurodeles</taxon>
    </lineage>
</organism>
<proteinExistence type="predicted"/>
<reference evidence="2" key="1">
    <citation type="journal article" date="2022" name="bioRxiv">
        <title>Sequencing and chromosome-scale assembly of the giantPleurodeles waltlgenome.</title>
        <authorList>
            <person name="Brown T."/>
            <person name="Elewa A."/>
            <person name="Iarovenko S."/>
            <person name="Subramanian E."/>
            <person name="Araus A.J."/>
            <person name="Petzold A."/>
            <person name="Susuki M."/>
            <person name="Suzuki K.-i.T."/>
            <person name="Hayashi T."/>
            <person name="Toyoda A."/>
            <person name="Oliveira C."/>
            <person name="Osipova E."/>
            <person name="Leigh N.D."/>
            <person name="Simon A."/>
            <person name="Yun M.H."/>
        </authorList>
    </citation>
    <scope>NUCLEOTIDE SEQUENCE</scope>
    <source>
        <strain evidence="2">20211129_DDA</strain>
        <tissue evidence="2">Liver</tissue>
    </source>
</reference>